<evidence type="ECO:0000256" key="1">
    <source>
        <dbReference type="ARBA" id="ARBA00001946"/>
    </source>
</evidence>
<dbReference type="Proteomes" id="UP000033092">
    <property type="component" value="Chromosome"/>
</dbReference>
<dbReference type="GO" id="GO:0000287">
    <property type="term" value="F:magnesium ion binding"/>
    <property type="evidence" value="ECO:0007669"/>
    <property type="project" value="InterPro"/>
</dbReference>
<gene>
    <name evidence="6" type="ORF">MSSIH_2695</name>
</gene>
<evidence type="ECO:0000256" key="5">
    <source>
        <dbReference type="ARBA" id="ARBA00022842"/>
    </source>
</evidence>
<name>A0A0E3PGA0_9EURY</name>
<dbReference type="InterPro" id="IPR036649">
    <property type="entry name" value="Pyrophosphatase_sf"/>
</dbReference>
<dbReference type="AlphaFoldDB" id="A0A0E3PGA0"/>
<dbReference type="Pfam" id="PF00719">
    <property type="entry name" value="Pyrophosphatase"/>
    <property type="match status" value="1"/>
</dbReference>
<keyword evidence="3" id="KW-0479">Metal-binding</keyword>
<dbReference type="Gene3D" id="3.90.80.10">
    <property type="entry name" value="Inorganic pyrophosphatase"/>
    <property type="match status" value="1"/>
</dbReference>
<evidence type="ECO:0000256" key="4">
    <source>
        <dbReference type="ARBA" id="ARBA00022801"/>
    </source>
</evidence>
<dbReference type="GO" id="GO:0005737">
    <property type="term" value="C:cytoplasm"/>
    <property type="evidence" value="ECO:0007669"/>
    <property type="project" value="InterPro"/>
</dbReference>
<keyword evidence="4" id="KW-0378">Hydrolase</keyword>
<sequence>MIKNTKEYLNKIVHIEMDRPLGSFHPRYGFRYEINYGFVPNTVSGDGEEIDAYVMGVNEPLEEFDGKCVAIICRSEEDDDKLVVIPEELGDISDEEIIKATYFQEKHYHITINR</sequence>
<evidence type="ECO:0000313" key="7">
    <source>
        <dbReference type="Proteomes" id="UP000033092"/>
    </source>
</evidence>
<dbReference type="EC" id="3.6.1.1" evidence="2"/>
<dbReference type="SUPFAM" id="SSF50324">
    <property type="entry name" value="Inorganic pyrophosphatase"/>
    <property type="match status" value="1"/>
</dbReference>
<dbReference type="GO" id="GO:0006796">
    <property type="term" value="P:phosphate-containing compound metabolic process"/>
    <property type="evidence" value="ECO:0007669"/>
    <property type="project" value="InterPro"/>
</dbReference>
<evidence type="ECO:0000256" key="3">
    <source>
        <dbReference type="ARBA" id="ARBA00022723"/>
    </source>
</evidence>
<dbReference type="RefSeq" id="WP_148705701.1">
    <property type="nucleotide sequence ID" value="NZ_CP009507.1"/>
</dbReference>
<reference evidence="6 7" key="1">
    <citation type="submission" date="2014-07" db="EMBL/GenBank/DDBJ databases">
        <title>Methanogenic archaea and the global carbon cycle.</title>
        <authorList>
            <person name="Henriksen J.R."/>
            <person name="Luke J."/>
            <person name="Reinhart S."/>
            <person name="Benedict M.N."/>
            <person name="Youngblut N.D."/>
            <person name="Metcalf M.E."/>
            <person name="Whitaker R.J."/>
            <person name="Metcalf W.W."/>
        </authorList>
    </citation>
    <scope>NUCLEOTIDE SEQUENCE [LARGE SCALE GENOMIC DNA]</scope>
    <source>
        <strain evidence="6 7">HI350</strain>
    </source>
</reference>
<dbReference type="GO" id="GO:0004427">
    <property type="term" value="F:inorganic diphosphate phosphatase activity"/>
    <property type="evidence" value="ECO:0007669"/>
    <property type="project" value="UniProtKB-EC"/>
</dbReference>
<dbReference type="InterPro" id="IPR008162">
    <property type="entry name" value="Pyrophosphatase"/>
</dbReference>
<dbReference type="EMBL" id="CP009507">
    <property type="protein sequence ID" value="AKB33385.1"/>
    <property type="molecule type" value="Genomic_DNA"/>
</dbReference>
<dbReference type="PATRIC" id="fig|1434119.4.peg.3534"/>
<dbReference type="KEGG" id="msz:MSSIH_2695"/>
<organism evidence="6 7">
    <name type="scientific">Methanosarcina siciliae HI350</name>
    <dbReference type="NCBI Taxonomy" id="1434119"/>
    <lineage>
        <taxon>Archaea</taxon>
        <taxon>Methanobacteriati</taxon>
        <taxon>Methanobacteriota</taxon>
        <taxon>Stenosarchaea group</taxon>
        <taxon>Methanomicrobia</taxon>
        <taxon>Methanosarcinales</taxon>
        <taxon>Methanosarcinaceae</taxon>
        <taxon>Methanosarcina</taxon>
    </lineage>
</organism>
<protein>
    <recommendedName>
        <fullName evidence="2">inorganic diphosphatase</fullName>
        <ecNumber evidence="2">3.6.1.1</ecNumber>
    </recommendedName>
</protein>
<evidence type="ECO:0000313" key="6">
    <source>
        <dbReference type="EMBL" id="AKB33385.1"/>
    </source>
</evidence>
<proteinExistence type="predicted"/>
<accession>A0A0E3PGA0</accession>
<dbReference type="GeneID" id="41606838"/>
<evidence type="ECO:0000256" key="2">
    <source>
        <dbReference type="ARBA" id="ARBA00012146"/>
    </source>
</evidence>
<keyword evidence="5" id="KW-0460">Magnesium</keyword>
<dbReference type="HOGENOM" id="CLU_160633_0_0_2"/>
<comment type="cofactor">
    <cofactor evidence="1">
        <name>Mg(2+)</name>
        <dbReference type="ChEBI" id="CHEBI:18420"/>
    </cofactor>
</comment>